<evidence type="ECO:0000259" key="9">
    <source>
        <dbReference type="SMART" id="SM00746"/>
    </source>
</evidence>
<evidence type="ECO:0000256" key="8">
    <source>
        <dbReference type="SAM" id="MobiDB-lite"/>
    </source>
</evidence>
<feature type="region of interest" description="Disordered" evidence="8">
    <location>
        <begin position="16"/>
        <end position="259"/>
    </location>
</feature>
<keyword evidence="5" id="KW-0863">Zinc-finger</keyword>
<protein>
    <recommendedName>
        <fullName evidence="9">TRASH domain-containing protein</fullName>
    </recommendedName>
</protein>
<feature type="domain" description="TRASH" evidence="9">
    <location>
        <begin position="527"/>
        <end position="566"/>
    </location>
</feature>
<evidence type="ECO:0000256" key="5">
    <source>
        <dbReference type="ARBA" id="ARBA00022771"/>
    </source>
</evidence>
<feature type="region of interest" description="Disordered" evidence="8">
    <location>
        <begin position="696"/>
        <end position="731"/>
    </location>
</feature>
<feature type="compositionally biased region" description="Basic residues" evidence="8">
    <location>
        <begin position="171"/>
        <end position="181"/>
    </location>
</feature>
<keyword evidence="6" id="KW-0862">Zinc</keyword>
<evidence type="ECO:0000256" key="3">
    <source>
        <dbReference type="ARBA" id="ARBA00022723"/>
    </source>
</evidence>
<feature type="domain" description="TRASH" evidence="9">
    <location>
        <begin position="350"/>
        <end position="387"/>
    </location>
</feature>
<evidence type="ECO:0000256" key="1">
    <source>
        <dbReference type="ARBA" id="ARBA00022499"/>
    </source>
</evidence>
<feature type="domain" description="TRASH" evidence="9">
    <location>
        <begin position="391"/>
        <end position="430"/>
    </location>
</feature>
<dbReference type="InterPro" id="IPR011017">
    <property type="entry name" value="TRASH_dom"/>
</dbReference>
<feature type="domain" description="TRASH" evidence="9">
    <location>
        <begin position="572"/>
        <end position="610"/>
    </location>
</feature>
<dbReference type="InterPro" id="IPR010507">
    <property type="entry name" value="Znf_MYM"/>
</dbReference>
<feature type="compositionally biased region" description="Basic and acidic residues" evidence="8">
    <location>
        <begin position="225"/>
        <end position="241"/>
    </location>
</feature>
<dbReference type="SMART" id="SM00746">
    <property type="entry name" value="TRASH"/>
    <property type="match status" value="8"/>
</dbReference>
<evidence type="ECO:0000313" key="10">
    <source>
        <dbReference type="EMBL" id="JAT97139.1"/>
    </source>
</evidence>
<evidence type="ECO:0000256" key="7">
    <source>
        <dbReference type="ARBA" id="ARBA00022843"/>
    </source>
</evidence>
<dbReference type="PANTHER" id="PTHR45736:SF1">
    <property type="entry name" value="WITHOUT CHILDREN, ISOFORM B"/>
    <property type="match status" value="1"/>
</dbReference>
<keyword evidence="2" id="KW-0597">Phosphoprotein</keyword>
<feature type="domain" description="TRASH" evidence="9">
    <location>
        <begin position="260"/>
        <end position="295"/>
    </location>
</feature>
<dbReference type="GO" id="GO:0008270">
    <property type="term" value="F:zinc ion binding"/>
    <property type="evidence" value="ECO:0007669"/>
    <property type="project" value="UniProtKB-KW"/>
</dbReference>
<evidence type="ECO:0000256" key="2">
    <source>
        <dbReference type="ARBA" id="ARBA00022553"/>
    </source>
</evidence>
<name>A0A1E1XD63_9ACAR</name>
<feature type="compositionally biased region" description="Basic and acidic residues" evidence="8">
    <location>
        <begin position="88"/>
        <end position="97"/>
    </location>
</feature>
<feature type="compositionally biased region" description="Basic and acidic residues" evidence="8">
    <location>
        <begin position="23"/>
        <end position="36"/>
    </location>
</feature>
<evidence type="ECO:0000256" key="4">
    <source>
        <dbReference type="ARBA" id="ARBA00022737"/>
    </source>
</evidence>
<keyword evidence="3" id="KW-0479">Metal-binding</keyword>
<keyword evidence="4" id="KW-0677">Repeat</keyword>
<proteinExistence type="evidence at transcript level"/>
<dbReference type="PANTHER" id="PTHR45736">
    <property type="entry name" value="ZINC FINGER MYM-TYPE PROTEIN"/>
    <property type="match status" value="1"/>
</dbReference>
<feature type="compositionally biased region" description="Polar residues" evidence="8">
    <location>
        <begin position="719"/>
        <end position="731"/>
    </location>
</feature>
<feature type="compositionally biased region" description="Basic and acidic residues" evidence="8">
    <location>
        <begin position="199"/>
        <end position="213"/>
    </location>
</feature>
<dbReference type="InterPro" id="IPR057926">
    <property type="entry name" value="QRICH1_dom"/>
</dbReference>
<evidence type="ECO:0000256" key="6">
    <source>
        <dbReference type="ARBA" id="ARBA00022833"/>
    </source>
</evidence>
<sequence length="1300" mass="142422">MDVETCASLASNGEVVTGCVKDGPSKEADDSAESKADNTGCGDEASKNSSIANGCPDTSAVAEDDAAGPVNGTSDEGTTEEGGLVDKPSSDMDKPSSDMDVISNVEDGSKGNSDVLECGDSQQDSIVDEDVERTETSEPSEDFPLPDGRGLDSVKSKETNSEDSTPSTPRRTTKKKSKKVSKLSIMHAIAERLSGQSKGDSKSASRAESKGDVESNASDSTSEATDERLPHDTKDSSEADPKPASPARESGSSKKSGNTCAVCSAVKGLRYQVLYQGRTQFLCSDVCFKTFRSKQKLAPKKPAERDRCAMCQKEHADNTGYYSSFGPCKTLCSTDCLEVHQKSQRPNRTCVQCQQCVEGTEQKGTFLVWETMEFCAEDCLRKYQSTNGSHCSHCRTAVNQLSLGKYCVRFGADIRQFCSGKCLEEFKRGLKVCCLCQKDLSKQVEGFLAPVGDKGHFKDFCSQQCLDRYERMNAFNAANLVAHKCVACEAETTTKYQVEFNEGSHRLCSDTCVSKFRYANKIKTVVCENCHKLFDNAACKPHSLYYDNACQQFCSKACVNLFVLSHRKIVPCSWCKVKKYNFDMIEQVEPNASSHLFCSLNCLNLFRVNQNASSSRIIRCDNCTKMMPAQYHLTMSDATIRNFCCYKCVITFQNQFKNLPLLTTSSPTVAQATLAKSQAASGSSSTPVISNIRSLAPLVKPGGQPGSQPGGQPGGQPVVPTSMQSASEMNSATVATALRPPPTLTAMPKVVSASVLTQSNSVSDVAPKVATQTPNIAASTATPAMTVSVPAPATMGPTVLKDITSVGSAAGQSEREVIVQLPFPKLLRNKSVLCRPQMVSKAAFCRPMACHKDIQTDAQAQTEPESGPARLIPVPVPIYVPVPMHMFSHAVPSPLPIPIPVPVPIFLPTTRDTTEQILETLKEIKEQMKNDDKFDEVLLTIARSLAESSSTKLSSPKPTDGSSQTKPKKRAASEEADADFLSKKTRTSDDEMETETACSTVTEDAVAVVRTHESLDPAAAVNTWQDWVQKKNSELEKGSLSGKRQLKLFKTNLLSMTPEELNYALCLFIKEVRQPDDTPPSPCHIYLQCLGIQQYLHEQERQDNIFADPQYEMFTGCFHSIFSQASSPDRELHEHIREEVLWQARQLGDHSPLVLLNTLMYFNVKYFRLHTVEQHLQLSLADVTEQEEKGPQGQPLKILRSTAGYQENESDLGCCDQPENTENPQRCPVKLYELYLSKCPDAARSKQGTYYMLPDRASNVESAVWYSCNPLGKDVISRMLTRFSIVEEVKELSSKLVAQA</sequence>
<dbReference type="InterPro" id="IPR051284">
    <property type="entry name" value="ZnF_MYMT-QRICH1"/>
</dbReference>
<keyword evidence="7" id="KW-0832">Ubl conjugation</keyword>
<dbReference type="Pfam" id="PF12012">
    <property type="entry name" value="DUF3504"/>
    <property type="match status" value="1"/>
</dbReference>
<accession>A0A1E1XD63</accession>
<feature type="compositionally biased region" description="Gly residues" evidence="8">
    <location>
        <begin position="703"/>
        <end position="714"/>
    </location>
</feature>
<dbReference type="Pfam" id="PF25561">
    <property type="entry name" value="QRICH1"/>
    <property type="match status" value="1"/>
</dbReference>
<feature type="domain" description="TRASH" evidence="9">
    <location>
        <begin position="433"/>
        <end position="473"/>
    </location>
</feature>
<keyword evidence="1" id="KW-1017">Isopeptide bond</keyword>
<reference evidence="10" key="1">
    <citation type="journal article" date="2017" name="Front. Cell. Infect. Microbiol.">
        <title>The Distinct Transcriptional Response of the Midgut of Amblyomma sculptum and Amblyomma aureolatum Ticks to Rickettsia rickettsii Correlates to Their Differences in Susceptibility to Infection.</title>
        <authorList>
            <person name="Martins L.A."/>
            <person name="Galletti M.F.B.M."/>
            <person name="Ribeiro J.M."/>
            <person name="Fujita A."/>
            <person name="Costa F.B."/>
            <person name="Labruna M.B."/>
            <person name="Daffre S."/>
            <person name="Fogaca A.C."/>
        </authorList>
    </citation>
    <scope>NUCLEOTIDE SEQUENCE</scope>
</reference>
<feature type="domain" description="TRASH" evidence="9">
    <location>
        <begin position="620"/>
        <end position="656"/>
    </location>
</feature>
<feature type="compositionally biased region" description="Basic and acidic residues" evidence="8">
    <location>
        <begin position="980"/>
        <end position="989"/>
    </location>
</feature>
<feature type="compositionally biased region" description="Low complexity" evidence="8">
    <location>
        <begin position="948"/>
        <end position="959"/>
    </location>
</feature>
<feature type="compositionally biased region" description="Basic and acidic residues" evidence="8">
    <location>
        <begin position="149"/>
        <end position="160"/>
    </location>
</feature>
<dbReference type="EMBL" id="GFAC01002049">
    <property type="protein sequence ID" value="JAT97139.1"/>
    <property type="molecule type" value="mRNA"/>
</dbReference>
<organism evidence="10">
    <name type="scientific">Amblyomma aureolatum</name>
    <dbReference type="NCBI Taxonomy" id="187763"/>
    <lineage>
        <taxon>Eukaryota</taxon>
        <taxon>Metazoa</taxon>
        <taxon>Ecdysozoa</taxon>
        <taxon>Arthropoda</taxon>
        <taxon>Chelicerata</taxon>
        <taxon>Arachnida</taxon>
        <taxon>Acari</taxon>
        <taxon>Parasitiformes</taxon>
        <taxon>Ixodida</taxon>
        <taxon>Ixodoidea</taxon>
        <taxon>Ixodidae</taxon>
        <taxon>Amblyomminae</taxon>
        <taxon>Amblyomma</taxon>
    </lineage>
</organism>
<feature type="region of interest" description="Disordered" evidence="8">
    <location>
        <begin position="948"/>
        <end position="1000"/>
    </location>
</feature>
<dbReference type="InterPro" id="IPR021893">
    <property type="entry name" value="ZMYM2-like_C"/>
</dbReference>
<feature type="domain" description="TRASH" evidence="9">
    <location>
        <begin position="485"/>
        <end position="520"/>
    </location>
</feature>
<dbReference type="Pfam" id="PF06467">
    <property type="entry name" value="zf-FCS"/>
    <property type="match status" value="1"/>
</dbReference>